<evidence type="ECO:0000256" key="3">
    <source>
        <dbReference type="ARBA" id="ARBA00022475"/>
    </source>
</evidence>
<evidence type="ECO:0000256" key="5">
    <source>
        <dbReference type="ARBA" id="ARBA00022989"/>
    </source>
</evidence>
<keyword evidence="4 7" id="KW-0812">Transmembrane</keyword>
<feature type="domain" description="Major facilitator superfamily (MFS) profile" evidence="8">
    <location>
        <begin position="9"/>
        <end position="393"/>
    </location>
</feature>
<feature type="transmembrane region" description="Helical" evidence="7">
    <location>
        <begin position="211"/>
        <end position="232"/>
    </location>
</feature>
<feature type="transmembrane region" description="Helical" evidence="7">
    <location>
        <begin position="102"/>
        <end position="126"/>
    </location>
</feature>
<feature type="transmembrane region" description="Helical" evidence="7">
    <location>
        <begin position="367"/>
        <end position="388"/>
    </location>
</feature>
<evidence type="ECO:0000256" key="7">
    <source>
        <dbReference type="SAM" id="Phobius"/>
    </source>
</evidence>
<dbReference type="InterPro" id="IPR020846">
    <property type="entry name" value="MFS_dom"/>
</dbReference>
<keyword evidence="3" id="KW-1003">Cell membrane</keyword>
<dbReference type="SUPFAM" id="SSF103473">
    <property type="entry name" value="MFS general substrate transporter"/>
    <property type="match status" value="1"/>
</dbReference>
<name>A0A2C7AD14_9PROT</name>
<feature type="transmembrane region" description="Helical" evidence="7">
    <location>
        <begin position="78"/>
        <end position="96"/>
    </location>
</feature>
<dbReference type="PROSITE" id="PS50850">
    <property type="entry name" value="MFS"/>
    <property type="match status" value="1"/>
</dbReference>
<keyword evidence="6 7" id="KW-0472">Membrane</keyword>
<dbReference type="PANTHER" id="PTHR23517:SF2">
    <property type="entry name" value="MULTIDRUG RESISTANCE PROTEIN MDTH"/>
    <property type="match status" value="1"/>
</dbReference>
<dbReference type="EMBL" id="PDNU01000017">
    <property type="protein sequence ID" value="PHK94974.1"/>
    <property type="molecule type" value="Genomic_DNA"/>
</dbReference>
<gene>
    <name evidence="9" type="ORF">CR162_11110</name>
</gene>
<evidence type="ECO:0000313" key="10">
    <source>
        <dbReference type="Proteomes" id="UP000223527"/>
    </source>
</evidence>
<dbReference type="Pfam" id="PF07690">
    <property type="entry name" value="MFS_1"/>
    <property type="match status" value="1"/>
</dbReference>
<dbReference type="InterPro" id="IPR036259">
    <property type="entry name" value="MFS_trans_sf"/>
</dbReference>
<dbReference type="GO" id="GO:0005886">
    <property type="term" value="C:plasma membrane"/>
    <property type="evidence" value="ECO:0007669"/>
    <property type="project" value="UniProtKB-SubCell"/>
</dbReference>
<keyword evidence="2" id="KW-0813">Transport</keyword>
<feature type="transmembrane region" description="Helical" evidence="7">
    <location>
        <begin position="341"/>
        <end position="361"/>
    </location>
</feature>
<organism evidence="9 10">
    <name type="scientific">Teichococcus rhizosphaerae</name>
    <dbReference type="NCBI Taxonomy" id="1335062"/>
    <lineage>
        <taxon>Bacteria</taxon>
        <taxon>Pseudomonadati</taxon>
        <taxon>Pseudomonadota</taxon>
        <taxon>Alphaproteobacteria</taxon>
        <taxon>Acetobacterales</taxon>
        <taxon>Roseomonadaceae</taxon>
        <taxon>Roseomonas</taxon>
    </lineage>
</organism>
<dbReference type="AlphaFoldDB" id="A0A2C7AD14"/>
<dbReference type="GO" id="GO:0022857">
    <property type="term" value="F:transmembrane transporter activity"/>
    <property type="evidence" value="ECO:0007669"/>
    <property type="project" value="InterPro"/>
</dbReference>
<dbReference type="OrthoDB" id="8524807at2"/>
<sequence length="408" mass="42919">MSLHPATRQIAFINAAHSATHFSLLILATAVLGLVQQEPARFGTDYGPILALGTGMFVLYGVGSLPMGWLAARFGRRALMLAFFLGTGGCMALAGLAPSPPWMAVALAGMGAFSAIYHPVGTAMLVEAAGDKVGRAVGLNGVFGNLGVATAPVLTAFLVASLGWRWAFLVPGLLCVAVGVLYWREPAVDMATARGAQKPFPVIPPAVVRRAVAVLLSIAAVSGLVFNAFTLLLPKLMQERLAGSPDLLPVIGALAFAVTICGGLTQFTVGRMIDRMTLKRVFLPMALVQVPAMLALSFVEGWLVLPLAAALAASIFGQVTVNETMTARYIAPPLRVRLYSIRFFVGFLGAAAASPLIGLLHEATGRLDMTLVVLAGFSGVTLLCALFFPDRREELRPELWQPAAAPAE</sequence>
<comment type="subcellular location">
    <subcellularLocation>
        <location evidence="1">Cell membrane</location>
        <topology evidence="1">Multi-pass membrane protein</topology>
    </subcellularLocation>
</comment>
<feature type="transmembrane region" description="Helical" evidence="7">
    <location>
        <begin position="247"/>
        <end position="269"/>
    </location>
</feature>
<evidence type="ECO:0000256" key="2">
    <source>
        <dbReference type="ARBA" id="ARBA00022448"/>
    </source>
</evidence>
<evidence type="ECO:0000259" key="8">
    <source>
        <dbReference type="PROSITE" id="PS50850"/>
    </source>
</evidence>
<dbReference type="InterPro" id="IPR011701">
    <property type="entry name" value="MFS"/>
</dbReference>
<dbReference type="InterPro" id="IPR050171">
    <property type="entry name" value="MFS_Transporters"/>
</dbReference>
<evidence type="ECO:0000256" key="1">
    <source>
        <dbReference type="ARBA" id="ARBA00004651"/>
    </source>
</evidence>
<proteinExistence type="predicted"/>
<evidence type="ECO:0000256" key="6">
    <source>
        <dbReference type="ARBA" id="ARBA00023136"/>
    </source>
</evidence>
<feature type="transmembrane region" description="Helical" evidence="7">
    <location>
        <begin position="166"/>
        <end position="184"/>
    </location>
</feature>
<feature type="transmembrane region" description="Helical" evidence="7">
    <location>
        <begin position="47"/>
        <end position="71"/>
    </location>
</feature>
<accession>A0A2C7AD14</accession>
<feature type="transmembrane region" description="Helical" evidence="7">
    <location>
        <begin position="12"/>
        <end position="35"/>
    </location>
</feature>
<dbReference type="RefSeq" id="WP_099095620.1">
    <property type="nucleotide sequence ID" value="NZ_PDNU01000017.1"/>
</dbReference>
<comment type="caution">
    <text evidence="9">The sequence shown here is derived from an EMBL/GenBank/DDBJ whole genome shotgun (WGS) entry which is preliminary data.</text>
</comment>
<feature type="transmembrane region" description="Helical" evidence="7">
    <location>
        <begin position="138"/>
        <end position="160"/>
    </location>
</feature>
<dbReference type="Proteomes" id="UP000223527">
    <property type="component" value="Unassembled WGS sequence"/>
</dbReference>
<reference evidence="9 10" key="1">
    <citation type="submission" date="2017-10" db="EMBL/GenBank/DDBJ databases">
        <authorList>
            <person name="Banno H."/>
            <person name="Chua N.-H."/>
        </authorList>
    </citation>
    <scope>NUCLEOTIDE SEQUENCE [LARGE SCALE GENOMIC DNA]</scope>
    <source>
        <strain evidence="9 10">YW11</strain>
    </source>
</reference>
<evidence type="ECO:0000256" key="4">
    <source>
        <dbReference type="ARBA" id="ARBA00022692"/>
    </source>
</evidence>
<dbReference type="Gene3D" id="1.20.1250.20">
    <property type="entry name" value="MFS general substrate transporter like domains"/>
    <property type="match status" value="2"/>
</dbReference>
<feature type="transmembrane region" description="Helical" evidence="7">
    <location>
        <begin position="304"/>
        <end position="321"/>
    </location>
</feature>
<keyword evidence="10" id="KW-1185">Reference proteome</keyword>
<feature type="transmembrane region" description="Helical" evidence="7">
    <location>
        <begin position="281"/>
        <end position="298"/>
    </location>
</feature>
<evidence type="ECO:0000313" key="9">
    <source>
        <dbReference type="EMBL" id="PHK94974.1"/>
    </source>
</evidence>
<dbReference type="PANTHER" id="PTHR23517">
    <property type="entry name" value="RESISTANCE PROTEIN MDTM, PUTATIVE-RELATED-RELATED"/>
    <property type="match status" value="1"/>
</dbReference>
<keyword evidence="5 7" id="KW-1133">Transmembrane helix</keyword>
<protein>
    <submittedName>
        <fullName evidence="9">MFS transporter</fullName>
    </submittedName>
</protein>